<gene>
    <name evidence="2" type="ORF">HKI87_14g78450</name>
</gene>
<evidence type="ECO:0000313" key="2">
    <source>
        <dbReference type="EMBL" id="WZN66280.1"/>
    </source>
</evidence>
<name>A0AAX4PIY1_9CHLO</name>
<dbReference type="Proteomes" id="UP001472866">
    <property type="component" value="Chromosome 14"/>
</dbReference>
<dbReference type="PROSITE" id="PS50250">
    <property type="entry name" value="PCI"/>
    <property type="match status" value="1"/>
</dbReference>
<dbReference type="GO" id="GO:0003723">
    <property type="term" value="F:RNA binding"/>
    <property type="evidence" value="ECO:0007669"/>
    <property type="project" value="InterPro"/>
</dbReference>
<organism evidence="2 3">
    <name type="scientific">Chloropicon roscoffensis</name>
    <dbReference type="NCBI Taxonomy" id="1461544"/>
    <lineage>
        <taxon>Eukaryota</taxon>
        <taxon>Viridiplantae</taxon>
        <taxon>Chlorophyta</taxon>
        <taxon>Chloropicophyceae</taxon>
        <taxon>Chloropicales</taxon>
        <taxon>Chloropicaceae</taxon>
        <taxon>Chloropicon</taxon>
    </lineage>
</organism>
<sequence>MAFTYATYLQRVKQAFSRGDGAQVAALLDVTGCLVQANQPASKKKRGGGGLETKLEHVSDLAQNTTQQLESKANKALRSQCGDSAAEVAASCAVCARHLLAGDPVQAYDRLALSVQPFVDLFRTEEQTWVVPPLHAMADNVRLVACSADDAIRSRGGEPDRLENAGNHLMTFFSAANRPQGDPDKRLATLRVVNSLFRIYFALNTLRNCKYLVRVVDAKKFLSFESFACADRVTYKFFVGRLAVYEEDFECADSYLTYAFDRCLGGREHRKQRSMILKYLVPVKILTRNQLPSEALLRKYALDQRYAEVCRAVREGAVAQFERALAKNMELFVASGVFLLMERLRQAVYRRLLKKVKLIHQAMRPEKAVQVPLRLYAAALTWQGYECTLDEVECICANQIYRGHVKGYVSHKSGILVLSKKEPFPPMSFE</sequence>
<dbReference type="PANTHER" id="PTHR12732">
    <property type="entry name" value="UNCHARACTERIZED PROTEASOME COMPONENT REGION PCI-CONTAINING"/>
    <property type="match status" value="1"/>
</dbReference>
<keyword evidence="3" id="KW-1185">Reference proteome</keyword>
<dbReference type="GO" id="GO:0000973">
    <property type="term" value="P:post-transcriptional tethering of RNA polymerase II gene DNA at nuclear periphery"/>
    <property type="evidence" value="ECO:0007669"/>
    <property type="project" value="TreeGrafter"/>
</dbReference>
<dbReference type="InterPro" id="IPR045114">
    <property type="entry name" value="Csn12-like"/>
</dbReference>
<dbReference type="SMART" id="SM00753">
    <property type="entry name" value="PAM"/>
    <property type="match status" value="1"/>
</dbReference>
<dbReference type="Gene3D" id="1.10.10.10">
    <property type="entry name" value="Winged helix-like DNA-binding domain superfamily/Winged helix DNA-binding domain"/>
    <property type="match status" value="1"/>
</dbReference>
<protein>
    <submittedName>
        <fullName evidence="2">Enhanced ethylene response protein 5</fullName>
    </submittedName>
</protein>
<feature type="domain" description="PCI" evidence="1">
    <location>
        <begin position="233"/>
        <end position="423"/>
    </location>
</feature>
<proteinExistence type="predicted"/>
<dbReference type="GO" id="GO:0006368">
    <property type="term" value="P:transcription elongation by RNA polymerase II"/>
    <property type="evidence" value="ECO:0007669"/>
    <property type="project" value="TreeGrafter"/>
</dbReference>
<evidence type="ECO:0000259" key="1">
    <source>
        <dbReference type="PROSITE" id="PS50250"/>
    </source>
</evidence>
<dbReference type="EMBL" id="CP151514">
    <property type="protein sequence ID" value="WZN66280.1"/>
    <property type="molecule type" value="Genomic_DNA"/>
</dbReference>
<dbReference type="GO" id="GO:0016973">
    <property type="term" value="P:poly(A)+ mRNA export from nucleus"/>
    <property type="evidence" value="ECO:0007669"/>
    <property type="project" value="TreeGrafter"/>
</dbReference>
<dbReference type="Pfam" id="PF01399">
    <property type="entry name" value="PCI"/>
    <property type="match status" value="1"/>
</dbReference>
<accession>A0AAX4PIY1</accession>
<reference evidence="2 3" key="1">
    <citation type="submission" date="2024-03" db="EMBL/GenBank/DDBJ databases">
        <title>Complete genome sequence of the green alga Chloropicon roscoffensis RCC1871.</title>
        <authorList>
            <person name="Lemieux C."/>
            <person name="Pombert J.-F."/>
            <person name="Otis C."/>
            <person name="Turmel M."/>
        </authorList>
    </citation>
    <scope>NUCLEOTIDE SEQUENCE [LARGE SCALE GENOMIC DNA]</scope>
    <source>
        <strain evidence="2 3">RCC1871</strain>
    </source>
</reference>
<dbReference type="GO" id="GO:0003690">
    <property type="term" value="F:double-stranded DNA binding"/>
    <property type="evidence" value="ECO:0007669"/>
    <property type="project" value="InterPro"/>
</dbReference>
<dbReference type="InterPro" id="IPR000717">
    <property type="entry name" value="PCI_dom"/>
</dbReference>
<dbReference type="InterPro" id="IPR036388">
    <property type="entry name" value="WH-like_DNA-bd_sf"/>
</dbReference>
<dbReference type="PANTHER" id="PTHR12732:SF0">
    <property type="entry name" value="PCI DOMAIN-CONTAINING PROTEIN 2"/>
    <property type="match status" value="1"/>
</dbReference>
<evidence type="ECO:0000313" key="3">
    <source>
        <dbReference type="Proteomes" id="UP001472866"/>
    </source>
</evidence>
<dbReference type="GO" id="GO:0070390">
    <property type="term" value="C:transcription export complex 2"/>
    <property type="evidence" value="ECO:0007669"/>
    <property type="project" value="TreeGrafter"/>
</dbReference>
<dbReference type="AlphaFoldDB" id="A0AAX4PIY1"/>